<dbReference type="Gene3D" id="3.30.565.10">
    <property type="entry name" value="Histidine kinase-like ATPase, C-terminal domain"/>
    <property type="match status" value="1"/>
</dbReference>
<keyword evidence="2" id="KW-0547">Nucleotide-binding</keyword>
<dbReference type="InterPro" id="IPR036890">
    <property type="entry name" value="HATPase_C_sf"/>
</dbReference>
<dbReference type="SUPFAM" id="SSF55874">
    <property type="entry name" value="ATPase domain of HSP90 chaperone/DNA topoisomerase II/histidine kinase"/>
    <property type="match status" value="1"/>
</dbReference>
<dbReference type="GO" id="GO:0005524">
    <property type="term" value="F:ATP binding"/>
    <property type="evidence" value="ECO:0007669"/>
    <property type="project" value="UniProtKB-KW"/>
</dbReference>
<name>A0ABT8JBL6_9BACL</name>
<dbReference type="InterPro" id="IPR058987">
    <property type="entry name" value="MPN635_N"/>
</dbReference>
<dbReference type="Proteomes" id="UP001174205">
    <property type="component" value="Unassembled WGS sequence"/>
</dbReference>
<accession>A0ABT8JBL6</accession>
<evidence type="ECO:0000313" key="3">
    <source>
        <dbReference type="Proteomes" id="UP001174205"/>
    </source>
</evidence>
<comment type="caution">
    <text evidence="2">The sequence shown here is derived from an EMBL/GenBank/DDBJ whole genome shotgun (WGS) entry which is preliminary data.</text>
</comment>
<reference evidence="2" key="1">
    <citation type="submission" date="2023-03" db="EMBL/GenBank/DDBJ databases">
        <title>MT1 and MT2 Draft Genomes of Novel Species.</title>
        <authorList>
            <person name="Venkateswaran K."/>
        </authorList>
    </citation>
    <scope>NUCLEOTIDE SEQUENCE</scope>
    <source>
        <strain evidence="2">F6_3S_P_1C</strain>
    </source>
</reference>
<gene>
    <name evidence="2" type="ORF">P5G61_10330</name>
</gene>
<evidence type="ECO:0000313" key="2">
    <source>
        <dbReference type="EMBL" id="MDN4601619.1"/>
    </source>
</evidence>
<organism evidence="2 3">
    <name type="scientific">Paenibacillus vandeheii</name>
    <dbReference type="NCBI Taxonomy" id="3035917"/>
    <lineage>
        <taxon>Bacteria</taxon>
        <taxon>Bacillati</taxon>
        <taxon>Bacillota</taxon>
        <taxon>Bacilli</taxon>
        <taxon>Bacillales</taxon>
        <taxon>Paenibacillaceae</taxon>
        <taxon>Paenibacillus</taxon>
    </lineage>
</organism>
<protein>
    <submittedName>
        <fullName evidence="2">ATP-binding protein</fullName>
    </submittedName>
</protein>
<dbReference type="Pfam" id="PF25856">
    <property type="entry name" value="MPN635_N"/>
    <property type="match status" value="1"/>
</dbReference>
<feature type="domain" description="MPN635 N-terminal" evidence="1">
    <location>
        <begin position="154"/>
        <end position="246"/>
    </location>
</feature>
<evidence type="ECO:0000259" key="1">
    <source>
        <dbReference type="Pfam" id="PF25856"/>
    </source>
</evidence>
<dbReference type="EMBL" id="JAROCD010000005">
    <property type="protein sequence ID" value="MDN4601619.1"/>
    <property type="molecule type" value="Genomic_DNA"/>
</dbReference>
<sequence length="479" mass="54669">MEVSRQFDLNIEKVLEHWTPAYALRELIANAFDEHLLSKTSVPEIYKDEQGAWHIRDYGRGLRYEHFTQNENKEKLDNPEMVIGKFGVGLKDAMATFDRQNIRILIRSRHADITMDKSHKHGFEDIVTLHAVIQPPSDLNLVGTDVILYGVIDEDMEQAQDFFLHFSGDEILEKTTYGSVLKPKKQNKSRIYVNGLCVAEEENFLFSYNITSLNAALRKALNRERTNVGRSAYTDRVKSILLACTDSAVANEMAADLKNYETGYIHDELQWTDVQLHACKILNANENVIFLTPDQMRNGGSLVTNAQGDGYRVVVVPESIAFRLTKLQDIEGKPIRDLDGYREEFNTSFQFTYITVSSLSKDEQKVFAVKELILNWLPSSQTKNIKEICISETMRVDYSGFEALGLWEPLEQRITIKRSQLRNVVDFSGTLLHEITHAFTGADDESLEFENGLTQMLGQLTSYAIKNESPKKFLGLFKL</sequence>
<dbReference type="RefSeq" id="WP_301246350.1">
    <property type="nucleotide sequence ID" value="NZ_JAROCD010000005.1"/>
</dbReference>
<keyword evidence="3" id="KW-1185">Reference proteome</keyword>
<proteinExistence type="predicted"/>
<keyword evidence="2" id="KW-0067">ATP-binding</keyword>